<feature type="domain" description="NAD-dependent epimerase/dehydratase" evidence="1">
    <location>
        <begin position="3"/>
        <end position="213"/>
    </location>
</feature>
<dbReference type="Gene3D" id="3.40.50.720">
    <property type="entry name" value="NAD(P)-binding Rossmann-like Domain"/>
    <property type="match status" value="1"/>
</dbReference>
<dbReference type="Proteomes" id="UP000323426">
    <property type="component" value="Unassembled WGS sequence"/>
</dbReference>
<dbReference type="AlphaFoldDB" id="A0A5M6D5S7"/>
<dbReference type="RefSeq" id="WP_150092179.1">
    <property type="nucleotide sequence ID" value="NZ_VWSF01000026.1"/>
</dbReference>
<dbReference type="InterPro" id="IPR036291">
    <property type="entry name" value="NAD(P)-bd_dom_sf"/>
</dbReference>
<evidence type="ECO:0000313" key="3">
    <source>
        <dbReference type="Proteomes" id="UP000323426"/>
    </source>
</evidence>
<dbReference type="SUPFAM" id="SSF51735">
    <property type="entry name" value="NAD(P)-binding Rossmann-fold domains"/>
    <property type="match status" value="1"/>
</dbReference>
<dbReference type="Pfam" id="PF01370">
    <property type="entry name" value="Epimerase"/>
    <property type="match status" value="1"/>
</dbReference>
<comment type="caution">
    <text evidence="2">The sequence shown here is derived from an EMBL/GenBank/DDBJ whole genome shotgun (WGS) entry which is preliminary data.</text>
</comment>
<sequence>MHVILGAGGPVSNALAKELLQTGETVRLVSRRQITTNGKATWVYADLKNYAQVLAAVQGATIIYLCAGLRYDKKVWATEWPLIMQNLINAAKATGARLIFFDNVYMYGHVPGPMTEDTPFNPSSKKGEIRARIADNLMAEAKTGNINATIARAADFYGAESLNSFYDGMVLAKYAKKQKAMWLGNPNSKHSFTYIPDAGKAMYLLGQHPESSNQIWHVPTAPALTGHEFINLAAKVYNTPPKFTKVNKLMLQTLGLFNKAVGETAELYYQYQYDYIFNSDKFEQAFGVKPTPYADGVQQVSQTLFKPA</sequence>
<accession>A0A5M6D5S7</accession>
<evidence type="ECO:0000313" key="2">
    <source>
        <dbReference type="EMBL" id="KAA5540555.1"/>
    </source>
</evidence>
<dbReference type="PANTHER" id="PTHR43245">
    <property type="entry name" value="BIFUNCTIONAL POLYMYXIN RESISTANCE PROTEIN ARNA"/>
    <property type="match status" value="1"/>
</dbReference>
<protein>
    <submittedName>
        <fullName evidence="2">NAD-dependent epimerase/dehydratase family protein</fullName>
    </submittedName>
</protein>
<evidence type="ECO:0000259" key="1">
    <source>
        <dbReference type="Pfam" id="PF01370"/>
    </source>
</evidence>
<reference evidence="2 3" key="1">
    <citation type="submission" date="2019-09" db="EMBL/GenBank/DDBJ databases">
        <title>Genome sequence and assembly of Adhaeribacter sp.</title>
        <authorList>
            <person name="Chhetri G."/>
        </authorList>
    </citation>
    <scope>NUCLEOTIDE SEQUENCE [LARGE SCALE GENOMIC DNA]</scope>
    <source>
        <strain evidence="2 3">DK36</strain>
    </source>
</reference>
<keyword evidence="3" id="KW-1185">Reference proteome</keyword>
<gene>
    <name evidence="2" type="ORF">F0145_22325</name>
</gene>
<name>A0A5M6D5S7_9BACT</name>
<dbReference type="EMBL" id="VWSF01000026">
    <property type="protein sequence ID" value="KAA5540555.1"/>
    <property type="molecule type" value="Genomic_DNA"/>
</dbReference>
<organism evidence="2 3">
    <name type="scientific">Adhaeribacter rhizoryzae</name>
    <dbReference type="NCBI Taxonomy" id="2607907"/>
    <lineage>
        <taxon>Bacteria</taxon>
        <taxon>Pseudomonadati</taxon>
        <taxon>Bacteroidota</taxon>
        <taxon>Cytophagia</taxon>
        <taxon>Cytophagales</taxon>
        <taxon>Hymenobacteraceae</taxon>
        <taxon>Adhaeribacter</taxon>
    </lineage>
</organism>
<dbReference type="PANTHER" id="PTHR43245:SF13">
    <property type="entry name" value="UDP-D-APIOSE_UDP-D-XYLOSE SYNTHASE 2"/>
    <property type="match status" value="1"/>
</dbReference>
<dbReference type="InterPro" id="IPR001509">
    <property type="entry name" value="Epimerase_deHydtase"/>
</dbReference>
<proteinExistence type="predicted"/>
<dbReference type="InterPro" id="IPR050177">
    <property type="entry name" value="Lipid_A_modif_metabolic_enz"/>
</dbReference>